<dbReference type="PIRSF" id="PIRSF003170">
    <property type="entry name" value="Pet18p"/>
    <property type="match status" value="1"/>
</dbReference>
<gene>
    <name evidence="5" type="ORF">EOK75_06225</name>
</gene>
<reference evidence="5 6" key="1">
    <citation type="submission" date="2019-05" db="EMBL/GenBank/DDBJ databases">
        <title>Pseudorhodobacter turbinis sp. nov., isolated from the gut of the Korean turban shell.</title>
        <authorList>
            <person name="Jeong Y.-S."/>
            <person name="Kang W.-R."/>
            <person name="Bae J.-W."/>
        </authorList>
    </citation>
    <scope>NUCLEOTIDE SEQUENCE [LARGE SCALE GENOMIC DNA]</scope>
    <source>
        <strain evidence="5 6">S12M18</strain>
    </source>
</reference>
<evidence type="ECO:0000259" key="4">
    <source>
        <dbReference type="Pfam" id="PF03070"/>
    </source>
</evidence>
<dbReference type="KEGG" id="pseb:EOK75_06225"/>
<dbReference type="RefSeq" id="WP_137193074.1">
    <property type="nucleotide sequence ID" value="NZ_CP039964.1"/>
</dbReference>
<dbReference type="Pfam" id="PF03070">
    <property type="entry name" value="TENA_THI-4"/>
    <property type="match status" value="1"/>
</dbReference>
<comment type="function">
    <text evidence="1">Catalyzes an amino-pyrimidine hydrolysis reaction at the C5' of the pyrimidine moiety of thiamine compounds, a reaction that is part of a thiamine salvage pathway. Thus, catalyzes the conversion of 4-amino-5-aminomethyl-2-methylpyrimidine to 4-amino-5-hydroxymethyl-2-methylpyrimidine (HMP).</text>
</comment>
<evidence type="ECO:0000256" key="3">
    <source>
        <dbReference type="PIRSR" id="PIRSR003170-2"/>
    </source>
</evidence>
<feature type="binding site" evidence="3">
    <location>
        <position position="132"/>
    </location>
    <ligand>
        <name>substrate</name>
    </ligand>
</feature>
<feature type="binding site" evidence="3">
    <location>
        <position position="82"/>
    </location>
    <ligand>
        <name>substrate</name>
    </ligand>
</feature>
<dbReference type="GO" id="GO:0009229">
    <property type="term" value="P:thiamine diphosphate biosynthetic process"/>
    <property type="evidence" value="ECO:0007669"/>
    <property type="project" value="UniProtKB-UniPathway"/>
</dbReference>
<keyword evidence="6" id="KW-1185">Reference proteome</keyword>
<dbReference type="UniPathway" id="UPA00060"/>
<dbReference type="PANTHER" id="PTHR43198">
    <property type="entry name" value="BIFUNCTIONAL TH2 PROTEIN"/>
    <property type="match status" value="1"/>
</dbReference>
<comment type="similarity">
    <text evidence="1">Belongs to the TenA family.</text>
</comment>
<organism evidence="5 6">
    <name type="scientific">Pseudorhodobacter turbinis</name>
    <dbReference type="NCBI Taxonomy" id="2500533"/>
    <lineage>
        <taxon>Bacteria</taxon>
        <taxon>Pseudomonadati</taxon>
        <taxon>Pseudomonadota</taxon>
        <taxon>Alphaproteobacteria</taxon>
        <taxon>Rhodobacterales</taxon>
        <taxon>Paracoccaceae</taxon>
        <taxon>Pseudorhodobacter</taxon>
    </lineage>
</organism>
<name>A0A4P8EEE4_9RHOB</name>
<keyword evidence="1" id="KW-0784">Thiamine biosynthesis</keyword>
<sequence>MSATHYLQLLAAEDWKVATHHAFTDALADGTLSQEKMAGYLQQDYLFVEGFVRLLASAVANAPTLADAVPAAQFLGLICGPENTYFLRSLEALEVTSTAKPAPETRAFQELMDQARHSGRYEIMLSVLVVAEWIYLDWATPFEGRADDLPFWFGEWITLHSGEGFTQVVAYLRGQLDTAWETLDDTARAEVSATFTQAVRLERAFFDASWAGFTVAK</sequence>
<dbReference type="GO" id="GO:0005829">
    <property type="term" value="C:cytosol"/>
    <property type="evidence" value="ECO:0007669"/>
    <property type="project" value="TreeGrafter"/>
</dbReference>
<accession>A0A4P8EEE4</accession>
<evidence type="ECO:0000256" key="2">
    <source>
        <dbReference type="PIRSR" id="PIRSR003170-1"/>
    </source>
</evidence>
<dbReference type="OrthoDB" id="3711545at2"/>
<dbReference type="Gene3D" id="1.20.910.10">
    <property type="entry name" value="Heme oxygenase-like"/>
    <property type="match status" value="1"/>
</dbReference>
<dbReference type="InterPro" id="IPR026285">
    <property type="entry name" value="TenA_E"/>
</dbReference>
<dbReference type="GO" id="GO:0009228">
    <property type="term" value="P:thiamine biosynthetic process"/>
    <property type="evidence" value="ECO:0007669"/>
    <property type="project" value="UniProtKB-KW"/>
</dbReference>
<dbReference type="Proteomes" id="UP000298631">
    <property type="component" value="Chromosome"/>
</dbReference>
<dbReference type="CDD" id="cd19358">
    <property type="entry name" value="TenA_E_Spr0628-like"/>
    <property type="match status" value="1"/>
</dbReference>
<dbReference type="GO" id="GO:0050334">
    <property type="term" value="F:thiaminase activity"/>
    <property type="evidence" value="ECO:0007669"/>
    <property type="project" value="UniProtKB-UniRule"/>
</dbReference>
<evidence type="ECO:0000313" key="5">
    <source>
        <dbReference type="EMBL" id="QCO55400.1"/>
    </source>
</evidence>
<dbReference type="AlphaFoldDB" id="A0A4P8EEE4"/>
<evidence type="ECO:0000313" key="6">
    <source>
        <dbReference type="Proteomes" id="UP000298631"/>
    </source>
</evidence>
<feature type="active site" description="Proton donor" evidence="2">
    <location>
        <position position="202"/>
    </location>
</feature>
<feature type="domain" description="Thiaminase-2/PQQC" evidence="4">
    <location>
        <begin position="15"/>
        <end position="210"/>
    </location>
</feature>
<dbReference type="EC" id="3.5.99.2" evidence="1"/>
<comment type="catalytic activity">
    <reaction evidence="1">
        <text>4-amino-5-aminomethyl-2-methylpyrimidine + H2O = 4-amino-5-hydroxymethyl-2-methylpyrimidine + NH4(+)</text>
        <dbReference type="Rhea" id="RHEA:31799"/>
        <dbReference type="ChEBI" id="CHEBI:15377"/>
        <dbReference type="ChEBI" id="CHEBI:16892"/>
        <dbReference type="ChEBI" id="CHEBI:28938"/>
        <dbReference type="ChEBI" id="CHEBI:63416"/>
        <dbReference type="EC" id="3.5.99.2"/>
    </reaction>
</comment>
<proteinExistence type="inferred from homology"/>
<dbReference type="SUPFAM" id="SSF48613">
    <property type="entry name" value="Heme oxygenase-like"/>
    <property type="match status" value="1"/>
</dbReference>
<protein>
    <recommendedName>
        <fullName evidence="1">Aminopyrimidine aminohydrolase</fullName>
        <ecNumber evidence="1">3.5.99.2</ecNumber>
    </recommendedName>
</protein>
<dbReference type="InterPro" id="IPR016084">
    <property type="entry name" value="Haem_Oase-like_multi-hlx"/>
</dbReference>
<keyword evidence="1" id="KW-0378">Hydrolase</keyword>
<dbReference type="PANTHER" id="PTHR43198:SF2">
    <property type="entry name" value="SI:CH1073-67J19.1-RELATED"/>
    <property type="match status" value="1"/>
</dbReference>
<comment type="pathway">
    <text evidence="1">Cofactor biosynthesis; thiamine diphosphate biosynthesis.</text>
</comment>
<comment type="catalytic activity">
    <reaction evidence="1">
        <text>thiamine + H2O = 5-(2-hydroxyethyl)-4-methylthiazole + 4-amino-5-hydroxymethyl-2-methylpyrimidine + H(+)</text>
        <dbReference type="Rhea" id="RHEA:17509"/>
        <dbReference type="ChEBI" id="CHEBI:15377"/>
        <dbReference type="ChEBI" id="CHEBI:15378"/>
        <dbReference type="ChEBI" id="CHEBI:16892"/>
        <dbReference type="ChEBI" id="CHEBI:17957"/>
        <dbReference type="ChEBI" id="CHEBI:18385"/>
        <dbReference type="EC" id="3.5.99.2"/>
    </reaction>
</comment>
<dbReference type="InterPro" id="IPR050967">
    <property type="entry name" value="Thiamine_Salvage_TenA"/>
</dbReference>
<feature type="binding site" evidence="3">
    <location>
        <position position="44"/>
    </location>
    <ligand>
        <name>substrate</name>
    </ligand>
</feature>
<dbReference type="InterPro" id="IPR004305">
    <property type="entry name" value="Thiaminase-2/PQQC"/>
</dbReference>
<evidence type="ECO:0000256" key="1">
    <source>
        <dbReference type="PIRNR" id="PIRNR003170"/>
    </source>
</evidence>
<dbReference type="EMBL" id="CP039964">
    <property type="protein sequence ID" value="QCO55400.1"/>
    <property type="molecule type" value="Genomic_DNA"/>
</dbReference>